<dbReference type="EMBL" id="MKQR01000017">
    <property type="protein sequence ID" value="OLR92294.1"/>
    <property type="molecule type" value="Genomic_DNA"/>
</dbReference>
<evidence type="ECO:0000256" key="2">
    <source>
        <dbReference type="ARBA" id="ARBA00023136"/>
    </source>
</evidence>
<reference evidence="3 4" key="1">
    <citation type="submission" date="2016-10" db="EMBL/GenBank/DDBJ databases">
        <title>The Draft Genome Sequence of Actinokineospora bangkokensis 44EHWT reveals the biosynthetic pathway of antifungal compounds Thailandins with unusual extender unit butylmalonyl-CoA.</title>
        <authorList>
            <person name="Greule A."/>
            <person name="Intra B."/>
            <person name="Flemming S."/>
            <person name="Rommel M.G."/>
            <person name="Panbangred W."/>
            <person name="Bechthold A."/>
        </authorList>
    </citation>
    <scope>NUCLEOTIDE SEQUENCE [LARGE SCALE GENOMIC DNA]</scope>
    <source>
        <strain evidence="3 4">44EHW</strain>
    </source>
</reference>
<keyword evidence="2" id="KW-0472">Membrane</keyword>
<comment type="subcellular location">
    <subcellularLocation>
        <location evidence="1">Membrane</location>
    </subcellularLocation>
</comment>
<proteinExistence type="predicted"/>
<evidence type="ECO:0008006" key="5">
    <source>
        <dbReference type="Google" id="ProtNLM"/>
    </source>
</evidence>
<dbReference type="GO" id="GO:0016020">
    <property type="term" value="C:membrane"/>
    <property type="evidence" value="ECO:0007669"/>
    <property type="project" value="UniProtKB-SubCell"/>
</dbReference>
<gene>
    <name evidence="3" type="ORF">BJP25_22350</name>
</gene>
<name>A0A1Q9LJX1_9PSEU</name>
<evidence type="ECO:0000256" key="1">
    <source>
        <dbReference type="ARBA" id="ARBA00004370"/>
    </source>
</evidence>
<dbReference type="PANTHER" id="PTHR37042">
    <property type="entry name" value="OUTER MEMBRANE PROTEIN RV1973"/>
    <property type="match status" value="1"/>
</dbReference>
<sequence length="160" mass="17055">MRVAAVVLLVLAIAFAGWAGVRFLGTDEAAADTANTRDDALRAARSEIIQFNTLDYRTASDVYAGWLAISTGKLREDLVAAQQAQVQRLTTARTVTRAEIDDLGVVDLDAGRGTATVIAAVRTTVTPEGAEGVTKRVRIQAELARTDQGWLLSSIGQVDI</sequence>
<dbReference type="AlphaFoldDB" id="A0A1Q9LJX1"/>
<keyword evidence="4" id="KW-1185">Reference proteome</keyword>
<evidence type="ECO:0000313" key="4">
    <source>
        <dbReference type="Proteomes" id="UP000186040"/>
    </source>
</evidence>
<accession>A0A1Q9LJX1</accession>
<comment type="caution">
    <text evidence="3">The sequence shown here is derived from an EMBL/GenBank/DDBJ whole genome shotgun (WGS) entry which is preliminary data.</text>
</comment>
<protein>
    <recommendedName>
        <fullName evidence="5">Mce-associated membrane protein</fullName>
    </recommendedName>
</protein>
<dbReference type="STRING" id="1193682.BJP25_22350"/>
<organism evidence="3 4">
    <name type="scientific">Actinokineospora bangkokensis</name>
    <dbReference type="NCBI Taxonomy" id="1193682"/>
    <lineage>
        <taxon>Bacteria</taxon>
        <taxon>Bacillati</taxon>
        <taxon>Actinomycetota</taxon>
        <taxon>Actinomycetes</taxon>
        <taxon>Pseudonocardiales</taxon>
        <taxon>Pseudonocardiaceae</taxon>
        <taxon>Actinokineospora</taxon>
    </lineage>
</organism>
<evidence type="ECO:0000313" key="3">
    <source>
        <dbReference type="EMBL" id="OLR92294.1"/>
    </source>
</evidence>
<dbReference type="Proteomes" id="UP000186040">
    <property type="component" value="Unassembled WGS sequence"/>
</dbReference>
<dbReference type="PANTHER" id="PTHR37042:SF4">
    <property type="entry name" value="OUTER MEMBRANE PROTEIN RV1973"/>
    <property type="match status" value="1"/>
</dbReference>